<evidence type="ECO:0000313" key="7">
    <source>
        <dbReference type="EMBL" id="MBC8176222.1"/>
    </source>
</evidence>
<comment type="caution">
    <text evidence="7">The sequence shown here is derived from an EMBL/GenBank/DDBJ whole genome shotgun (WGS) entry which is preliminary data.</text>
</comment>
<feature type="active site" description="Proton acceptor" evidence="4">
    <location>
        <position position="237"/>
    </location>
</feature>
<dbReference type="Pfam" id="PF08100">
    <property type="entry name" value="Dimerisation"/>
    <property type="match status" value="1"/>
</dbReference>
<dbReference type="PROSITE" id="PS51683">
    <property type="entry name" value="SAM_OMT_II"/>
    <property type="match status" value="1"/>
</dbReference>
<dbReference type="SUPFAM" id="SSF53335">
    <property type="entry name" value="S-adenosyl-L-methionine-dependent methyltransferases"/>
    <property type="match status" value="1"/>
</dbReference>
<dbReference type="PIRSF" id="PIRSF005739">
    <property type="entry name" value="O-mtase"/>
    <property type="match status" value="1"/>
</dbReference>
<name>A0A8J6MVP4_9DELT</name>
<dbReference type="Gene3D" id="1.10.10.10">
    <property type="entry name" value="Winged helix-like DNA-binding domain superfamily/Winged helix DNA-binding domain"/>
    <property type="match status" value="1"/>
</dbReference>
<evidence type="ECO:0000259" key="5">
    <source>
        <dbReference type="Pfam" id="PF00891"/>
    </source>
</evidence>
<dbReference type="Gene3D" id="3.40.50.150">
    <property type="entry name" value="Vaccinia Virus protein VP39"/>
    <property type="match status" value="1"/>
</dbReference>
<dbReference type="PANTHER" id="PTHR43712:SF2">
    <property type="entry name" value="O-METHYLTRANSFERASE CICE"/>
    <property type="match status" value="1"/>
</dbReference>
<dbReference type="CDD" id="cd02440">
    <property type="entry name" value="AdoMet_MTases"/>
    <property type="match status" value="1"/>
</dbReference>
<reference evidence="7 8" key="1">
    <citation type="submission" date="2020-08" db="EMBL/GenBank/DDBJ databases">
        <title>Bridging the membrane lipid divide: bacteria of the FCB group superphylum have the potential to synthesize archaeal ether lipids.</title>
        <authorList>
            <person name="Villanueva L."/>
            <person name="Von Meijenfeldt F.A.B."/>
            <person name="Westbye A.B."/>
            <person name="Yadav S."/>
            <person name="Hopmans E.C."/>
            <person name="Dutilh B.E."/>
            <person name="Sinninghe Damste J.S."/>
        </authorList>
    </citation>
    <scope>NUCLEOTIDE SEQUENCE [LARGE SCALE GENOMIC DNA]</scope>
    <source>
        <strain evidence="7">NIOZ-UU27</strain>
    </source>
</reference>
<dbReference type="AlphaFoldDB" id="A0A8J6MVP4"/>
<dbReference type="InterPro" id="IPR036388">
    <property type="entry name" value="WH-like_DNA-bd_sf"/>
</dbReference>
<dbReference type="EMBL" id="JACNJD010000113">
    <property type="protein sequence ID" value="MBC8176222.1"/>
    <property type="molecule type" value="Genomic_DNA"/>
</dbReference>
<sequence>MGMTDWNVGKLLEISGSYWHACTLHAGVKLDLFSRIETGDNTAEDIAGGLGYDVRGVATLLDALAAMGLIVKAKTRYSNTETSKSLLVKGSPQYIGYMIMHHHHLVEPWSHLDQAVNTGKPVREGGALDEEERESFLMGMFNMAMGIAPRLAEEIDLDKRQRLLDLGGGPGTYAIHFCLANPHLKATVADLKTTRPFAEKTISQFDLSDRIDFTPCNYLKDDVKGSYDVAWLSHILHSEGPDEGLMIIKKAVSVLEQGGIMMIHDFILNDTSDGPLFPAIFSLNMLINTDKGRSYTEAQLKGMMIETGLVNIKRLAFEGPNESGILTGELGG</sequence>
<feature type="domain" description="O-methyltransferase C-terminal" evidence="5">
    <location>
        <begin position="122"/>
        <end position="308"/>
    </location>
</feature>
<evidence type="ECO:0000256" key="4">
    <source>
        <dbReference type="PIRSR" id="PIRSR005739-1"/>
    </source>
</evidence>
<dbReference type="GO" id="GO:0032259">
    <property type="term" value="P:methylation"/>
    <property type="evidence" value="ECO:0007669"/>
    <property type="project" value="UniProtKB-KW"/>
</dbReference>
<dbReference type="Pfam" id="PF00891">
    <property type="entry name" value="Methyltransf_2"/>
    <property type="match status" value="1"/>
</dbReference>
<evidence type="ECO:0000313" key="8">
    <source>
        <dbReference type="Proteomes" id="UP000650524"/>
    </source>
</evidence>
<dbReference type="InterPro" id="IPR001077">
    <property type="entry name" value="COMT_C"/>
</dbReference>
<keyword evidence="2" id="KW-0808">Transferase</keyword>
<dbReference type="GO" id="GO:0008171">
    <property type="term" value="F:O-methyltransferase activity"/>
    <property type="evidence" value="ECO:0007669"/>
    <property type="project" value="InterPro"/>
</dbReference>
<dbReference type="InterPro" id="IPR029063">
    <property type="entry name" value="SAM-dependent_MTases_sf"/>
</dbReference>
<dbReference type="PANTHER" id="PTHR43712">
    <property type="entry name" value="PUTATIVE (AFU_ORTHOLOGUE AFUA_4G14580)-RELATED"/>
    <property type="match status" value="1"/>
</dbReference>
<keyword evidence="3" id="KW-0949">S-adenosyl-L-methionine</keyword>
<feature type="domain" description="O-methyltransferase dimerisation" evidence="6">
    <location>
        <begin position="13"/>
        <end position="88"/>
    </location>
</feature>
<evidence type="ECO:0000256" key="1">
    <source>
        <dbReference type="ARBA" id="ARBA00022603"/>
    </source>
</evidence>
<protein>
    <submittedName>
        <fullName evidence="7">SAM-dependent methyltransferase</fullName>
    </submittedName>
</protein>
<dbReference type="InterPro" id="IPR016461">
    <property type="entry name" value="COMT-like"/>
</dbReference>
<accession>A0A8J6MVP4</accession>
<dbReference type="Proteomes" id="UP000650524">
    <property type="component" value="Unassembled WGS sequence"/>
</dbReference>
<dbReference type="InterPro" id="IPR036390">
    <property type="entry name" value="WH_DNA-bd_sf"/>
</dbReference>
<evidence type="ECO:0000256" key="2">
    <source>
        <dbReference type="ARBA" id="ARBA00022679"/>
    </source>
</evidence>
<dbReference type="GO" id="GO:0046983">
    <property type="term" value="F:protein dimerization activity"/>
    <property type="evidence" value="ECO:0007669"/>
    <property type="project" value="InterPro"/>
</dbReference>
<proteinExistence type="predicted"/>
<organism evidence="7 8">
    <name type="scientific">Candidatus Desulfacyla euxinica</name>
    <dbReference type="NCBI Taxonomy" id="2841693"/>
    <lineage>
        <taxon>Bacteria</taxon>
        <taxon>Deltaproteobacteria</taxon>
        <taxon>Candidatus Desulfacyla</taxon>
    </lineage>
</organism>
<dbReference type="SUPFAM" id="SSF46785">
    <property type="entry name" value="Winged helix' DNA-binding domain"/>
    <property type="match status" value="1"/>
</dbReference>
<dbReference type="InterPro" id="IPR012967">
    <property type="entry name" value="COMT_dimerisation"/>
</dbReference>
<gene>
    <name evidence="7" type="ORF">H8E19_02370</name>
</gene>
<evidence type="ECO:0000259" key="6">
    <source>
        <dbReference type="Pfam" id="PF08100"/>
    </source>
</evidence>
<keyword evidence="1 7" id="KW-0489">Methyltransferase</keyword>
<evidence type="ECO:0000256" key="3">
    <source>
        <dbReference type="ARBA" id="ARBA00022691"/>
    </source>
</evidence>